<dbReference type="NCBIfam" id="TIGR01525">
    <property type="entry name" value="ATPase-IB_hvy"/>
    <property type="match status" value="1"/>
</dbReference>
<feature type="domain" description="HMA" evidence="14">
    <location>
        <begin position="11"/>
        <end position="80"/>
    </location>
</feature>
<dbReference type="InterPro" id="IPR018303">
    <property type="entry name" value="ATPase_P-typ_P_site"/>
</dbReference>
<evidence type="ECO:0000256" key="2">
    <source>
        <dbReference type="ARBA" id="ARBA00006024"/>
    </source>
</evidence>
<comment type="similarity">
    <text evidence="2 13">Belongs to the cation transport ATPase (P-type) (TC 3.A.3) family. Type IB subfamily.</text>
</comment>
<keyword evidence="7 13" id="KW-0067">ATP-binding</keyword>
<dbReference type="InterPro" id="IPR036412">
    <property type="entry name" value="HAD-like_sf"/>
</dbReference>
<dbReference type="GO" id="GO:0005524">
    <property type="term" value="F:ATP binding"/>
    <property type="evidence" value="ECO:0007669"/>
    <property type="project" value="UniProtKB-UniRule"/>
</dbReference>
<dbReference type="HOGENOM" id="CLU_001771_6_2_9"/>
<dbReference type="EC" id="7.2.2.21" evidence="11"/>
<keyword evidence="5 13" id="KW-0479">Metal-binding</keyword>
<feature type="transmembrane region" description="Helical" evidence="13">
    <location>
        <begin position="665"/>
        <end position="684"/>
    </location>
</feature>
<dbReference type="SUPFAM" id="SSF81653">
    <property type="entry name" value="Calcium ATPase, transduction domain A"/>
    <property type="match status" value="1"/>
</dbReference>
<dbReference type="InterPro" id="IPR027256">
    <property type="entry name" value="P-typ_ATPase_IB"/>
</dbReference>
<evidence type="ECO:0000256" key="12">
    <source>
        <dbReference type="ARBA" id="ARBA00049338"/>
    </source>
</evidence>
<keyword evidence="9 13" id="KW-1133">Transmembrane helix</keyword>
<name>D9QQ38_ACEAZ</name>
<dbReference type="eggNOG" id="COG2217">
    <property type="taxonomic scope" value="Bacteria"/>
</dbReference>
<dbReference type="CDD" id="cd00371">
    <property type="entry name" value="HMA"/>
    <property type="match status" value="1"/>
</dbReference>
<evidence type="ECO:0000256" key="4">
    <source>
        <dbReference type="ARBA" id="ARBA00022692"/>
    </source>
</evidence>
<dbReference type="GO" id="GO:0008551">
    <property type="term" value="F:P-type cadmium transporter activity"/>
    <property type="evidence" value="ECO:0007669"/>
    <property type="project" value="UniProtKB-EC"/>
</dbReference>
<dbReference type="RefSeq" id="WP_013278075.1">
    <property type="nucleotide sequence ID" value="NC_014378.1"/>
</dbReference>
<dbReference type="CDD" id="cd07548">
    <property type="entry name" value="P-type_ATPase-Cd_Zn_Co_like"/>
    <property type="match status" value="1"/>
</dbReference>
<dbReference type="Gene3D" id="3.30.70.100">
    <property type="match status" value="1"/>
</dbReference>
<dbReference type="InterPro" id="IPR023298">
    <property type="entry name" value="ATPase_P-typ_TM_dom_sf"/>
</dbReference>
<comment type="subcellular location">
    <subcellularLocation>
        <location evidence="13">Cell membrane</location>
    </subcellularLocation>
    <subcellularLocation>
        <location evidence="1">Membrane</location>
        <topology evidence="1">Multi-pass membrane protein</topology>
    </subcellularLocation>
</comment>
<dbReference type="PRINTS" id="PR00941">
    <property type="entry name" value="CDATPASE"/>
</dbReference>
<dbReference type="InterPro" id="IPR008250">
    <property type="entry name" value="ATPase_P-typ_transduc_dom_A_sf"/>
</dbReference>
<dbReference type="KEGG" id="aar:Acear_1106"/>
<dbReference type="PROSITE" id="PS00154">
    <property type="entry name" value="ATPASE_E1_E2"/>
    <property type="match status" value="1"/>
</dbReference>
<keyword evidence="8" id="KW-1278">Translocase</keyword>
<dbReference type="Gene3D" id="3.40.50.1000">
    <property type="entry name" value="HAD superfamily/HAD-like"/>
    <property type="match status" value="1"/>
</dbReference>
<accession>D9QQ38</accession>
<feature type="transmembrane region" description="Helical" evidence="13">
    <location>
        <begin position="359"/>
        <end position="380"/>
    </location>
</feature>
<dbReference type="InterPro" id="IPR023299">
    <property type="entry name" value="ATPase_P-typ_cyto_dom_N"/>
</dbReference>
<keyword evidence="10 13" id="KW-0472">Membrane</keyword>
<keyword evidence="13" id="KW-1003">Cell membrane</keyword>
<dbReference type="SUPFAM" id="SSF55008">
    <property type="entry name" value="HMA, heavy metal-associated domain"/>
    <property type="match status" value="1"/>
</dbReference>
<dbReference type="InterPro" id="IPR001757">
    <property type="entry name" value="P_typ_ATPase"/>
</dbReference>
<dbReference type="PANTHER" id="PTHR48085">
    <property type="entry name" value="CADMIUM/ZINC-TRANSPORTING ATPASE HMA2-RELATED"/>
    <property type="match status" value="1"/>
</dbReference>
<evidence type="ECO:0000313" key="15">
    <source>
        <dbReference type="EMBL" id="ADL12629.1"/>
    </source>
</evidence>
<evidence type="ECO:0000256" key="1">
    <source>
        <dbReference type="ARBA" id="ARBA00004141"/>
    </source>
</evidence>
<reference evidence="15 16" key="1">
    <citation type="journal article" date="2010" name="Stand. Genomic Sci.">
        <title>Complete genome sequence of Acetohalobium arabaticum type strain (Z-7288).</title>
        <authorList>
            <person name="Sikorski J."/>
            <person name="Lapidus A."/>
            <person name="Chertkov O."/>
            <person name="Lucas S."/>
            <person name="Copeland A."/>
            <person name="Glavina Del Rio T."/>
            <person name="Nolan M."/>
            <person name="Tice H."/>
            <person name="Cheng J.F."/>
            <person name="Han C."/>
            <person name="Brambilla E."/>
            <person name="Pitluck S."/>
            <person name="Liolios K."/>
            <person name="Ivanova N."/>
            <person name="Mavromatis K."/>
            <person name="Mikhailova N."/>
            <person name="Pati A."/>
            <person name="Bruce D."/>
            <person name="Detter C."/>
            <person name="Tapia R."/>
            <person name="Goodwin L."/>
            <person name="Chen A."/>
            <person name="Palaniappan K."/>
            <person name="Land M."/>
            <person name="Hauser L."/>
            <person name="Chang Y.J."/>
            <person name="Jeffries C.D."/>
            <person name="Rohde M."/>
            <person name="Goker M."/>
            <person name="Spring S."/>
            <person name="Woyke T."/>
            <person name="Bristow J."/>
            <person name="Eisen J.A."/>
            <person name="Markowitz V."/>
            <person name="Hugenholtz P."/>
            <person name="Kyrpides N.C."/>
            <person name="Klenk H.P."/>
        </authorList>
    </citation>
    <scope>NUCLEOTIDE SEQUENCE [LARGE SCALE GENOMIC DNA]</scope>
    <source>
        <strain evidence="16">ATCC 49924 / DSM 5501 / Z-7288</strain>
    </source>
</reference>
<dbReference type="SUPFAM" id="SSF56784">
    <property type="entry name" value="HAD-like"/>
    <property type="match status" value="1"/>
</dbReference>
<keyword evidence="6 13" id="KW-0547">Nucleotide-binding</keyword>
<dbReference type="EMBL" id="CP002105">
    <property type="protein sequence ID" value="ADL12629.1"/>
    <property type="molecule type" value="Genomic_DNA"/>
</dbReference>
<dbReference type="SUPFAM" id="SSF81665">
    <property type="entry name" value="Calcium ATPase, transmembrane domain M"/>
    <property type="match status" value="1"/>
</dbReference>
<dbReference type="SFLD" id="SFLDG00002">
    <property type="entry name" value="C1.7:_P-type_atpase_like"/>
    <property type="match status" value="1"/>
</dbReference>
<organism evidence="15 16">
    <name type="scientific">Acetohalobium arabaticum (strain ATCC 49924 / DSM 5501 / Z-7288)</name>
    <dbReference type="NCBI Taxonomy" id="574087"/>
    <lineage>
        <taxon>Bacteria</taxon>
        <taxon>Bacillati</taxon>
        <taxon>Bacillota</taxon>
        <taxon>Clostridia</taxon>
        <taxon>Halanaerobiales</taxon>
        <taxon>Halobacteroidaceae</taxon>
        <taxon>Acetohalobium</taxon>
    </lineage>
</organism>
<dbReference type="Pfam" id="PF00122">
    <property type="entry name" value="E1-E2_ATPase"/>
    <property type="match status" value="1"/>
</dbReference>
<dbReference type="GO" id="GO:0046872">
    <property type="term" value="F:metal ion binding"/>
    <property type="evidence" value="ECO:0007669"/>
    <property type="project" value="UniProtKB-KW"/>
</dbReference>
<keyword evidence="4 13" id="KW-0812">Transmembrane</keyword>
<evidence type="ECO:0000256" key="3">
    <source>
        <dbReference type="ARBA" id="ARBA00022539"/>
    </source>
</evidence>
<evidence type="ECO:0000256" key="13">
    <source>
        <dbReference type="RuleBase" id="RU362081"/>
    </source>
</evidence>
<dbReference type="GO" id="GO:0005886">
    <property type="term" value="C:plasma membrane"/>
    <property type="evidence" value="ECO:0007669"/>
    <property type="project" value="UniProtKB-SubCell"/>
</dbReference>
<dbReference type="Pfam" id="PF00702">
    <property type="entry name" value="Hydrolase"/>
    <property type="match status" value="1"/>
</dbReference>
<dbReference type="Gene3D" id="3.40.1110.10">
    <property type="entry name" value="Calcium-transporting ATPase, cytoplasmic domain N"/>
    <property type="match status" value="1"/>
</dbReference>
<evidence type="ECO:0000256" key="8">
    <source>
        <dbReference type="ARBA" id="ARBA00022967"/>
    </source>
</evidence>
<dbReference type="NCBIfam" id="TIGR01512">
    <property type="entry name" value="ATPase-IB2_Cd"/>
    <property type="match status" value="1"/>
</dbReference>
<evidence type="ECO:0000256" key="5">
    <source>
        <dbReference type="ARBA" id="ARBA00022723"/>
    </source>
</evidence>
<evidence type="ECO:0000259" key="14">
    <source>
        <dbReference type="PROSITE" id="PS50846"/>
    </source>
</evidence>
<dbReference type="InterPro" id="IPR051014">
    <property type="entry name" value="Cation_Transport_ATPase_IB"/>
</dbReference>
<dbReference type="InterPro" id="IPR036163">
    <property type="entry name" value="HMA_dom_sf"/>
</dbReference>
<gene>
    <name evidence="15" type="ordered locus">Acear_1106</name>
</gene>
<evidence type="ECO:0000256" key="11">
    <source>
        <dbReference type="ARBA" id="ARBA00039103"/>
    </source>
</evidence>
<evidence type="ECO:0000256" key="10">
    <source>
        <dbReference type="ARBA" id="ARBA00023136"/>
    </source>
</evidence>
<protein>
    <recommendedName>
        <fullName evidence="11">Cd(2+)-exporting ATPase</fullName>
        <ecNumber evidence="11">7.2.2.21</ecNumber>
    </recommendedName>
</protein>
<dbReference type="AlphaFoldDB" id="D9QQ38"/>
<dbReference type="InterPro" id="IPR059000">
    <property type="entry name" value="ATPase_P-type_domA"/>
</dbReference>
<feature type="transmembrane region" description="Helical" evidence="13">
    <location>
        <begin position="327"/>
        <end position="347"/>
    </location>
</feature>
<dbReference type="Gene3D" id="2.70.150.10">
    <property type="entry name" value="Calcium-transporting ATPase, cytoplasmic transduction domain A"/>
    <property type="match status" value="1"/>
</dbReference>
<keyword evidence="16" id="KW-1185">Reference proteome</keyword>
<comment type="catalytic activity">
    <reaction evidence="12">
        <text>Cd(2+)(in) + ATP + H2O = Cd(2+)(out) + ADP + phosphate + H(+)</text>
        <dbReference type="Rhea" id="RHEA:12132"/>
        <dbReference type="ChEBI" id="CHEBI:15377"/>
        <dbReference type="ChEBI" id="CHEBI:15378"/>
        <dbReference type="ChEBI" id="CHEBI:30616"/>
        <dbReference type="ChEBI" id="CHEBI:43474"/>
        <dbReference type="ChEBI" id="CHEBI:48775"/>
        <dbReference type="ChEBI" id="CHEBI:456216"/>
        <dbReference type="EC" id="7.2.2.21"/>
    </reaction>
</comment>
<dbReference type="Pfam" id="PF00403">
    <property type="entry name" value="HMA"/>
    <property type="match status" value="1"/>
</dbReference>
<dbReference type="InterPro" id="IPR006121">
    <property type="entry name" value="HMA_dom"/>
</dbReference>
<dbReference type="GO" id="GO:0016887">
    <property type="term" value="F:ATP hydrolysis activity"/>
    <property type="evidence" value="ECO:0007669"/>
    <property type="project" value="InterPro"/>
</dbReference>
<dbReference type="PROSITE" id="PS50846">
    <property type="entry name" value="HMA_2"/>
    <property type="match status" value="1"/>
</dbReference>
<evidence type="ECO:0000256" key="7">
    <source>
        <dbReference type="ARBA" id="ARBA00022840"/>
    </source>
</evidence>
<proteinExistence type="inferred from homology"/>
<dbReference type="PANTHER" id="PTHR48085:SF5">
    <property type="entry name" value="CADMIUM_ZINC-TRANSPORTING ATPASE HMA4-RELATED"/>
    <property type="match status" value="1"/>
</dbReference>
<dbReference type="STRING" id="574087.Acear_1106"/>
<feature type="transmembrane region" description="Helical" evidence="13">
    <location>
        <begin position="690"/>
        <end position="708"/>
    </location>
</feature>
<dbReference type="PRINTS" id="PR00119">
    <property type="entry name" value="CATATPASE"/>
</dbReference>
<dbReference type="InterPro" id="IPR044492">
    <property type="entry name" value="P_typ_ATPase_HD_dom"/>
</dbReference>
<sequence length="712" mass="77118">MANTYKAVAGLKKEFLLQGLGCANCASKMEHRINELDNVKTAELNFTVQKLIITVEDESELDETIEAAEEIIHDLEPEVEVKEAEEEKDSESIMDNAEIKRKGLRITVGSFFFIAALIAPVSFNFKLVLFITAYLTIGGGVLKRAVRNISKGQFFDENFLMALATTGAFAIQEFPEAVSVMLFYQLGELLQNIAVDRSRRSIKDLMDIKAEYANLKTETGVKEVDPAEVNIGDRIIIKPGERVPLDGKVISGEAQMDTSALTGESAPRKVESGEDILSGFINKTGVLTVEVKKELQESMITRILDLVENASAKKAPTEKFITKFARYYTPAVVFVALALATLPPLLLTDALFADWIYRALVFLVISCPCALLISIPLGFFGGIGAASKRGILVKGGNYLEALNNLDRVIFDKTGTLTEGNFEVDEVIAAKGYTKQEVLDLAAKVEVHSNHPIAQSILAASSKDINAEDIEGYEELSGQGIKAKIAGEEVLVGNEKLLSKLALESNRYKSEDKTVVNVVVEEDYIGSILIADQIKSDAKEAIAELKELGIKEVVMLTGDNKIVAERIVDKLGLDSYQAELLPNEKVKKTERLLAQSSNDGKLAFVGDGINDAPVLARADVGVAMGGLGSDAAIEAADIVLMTDEPAKLGEALEVASDTKRIVWQNIILTLGIKGIVMALGAVGMATMWEAVFADVGVALLAVLNSLRIIKSKK</sequence>
<evidence type="ECO:0000313" key="16">
    <source>
        <dbReference type="Proteomes" id="UP000001661"/>
    </source>
</evidence>
<dbReference type="Proteomes" id="UP000001661">
    <property type="component" value="Chromosome"/>
</dbReference>
<feature type="transmembrane region" description="Helical" evidence="13">
    <location>
        <begin position="103"/>
        <end position="121"/>
    </location>
</feature>
<feature type="transmembrane region" description="Helical" evidence="13">
    <location>
        <begin position="127"/>
        <end position="146"/>
    </location>
</feature>
<dbReference type="NCBIfam" id="TIGR01494">
    <property type="entry name" value="ATPase_P-type"/>
    <property type="match status" value="1"/>
</dbReference>
<dbReference type="InterPro" id="IPR023214">
    <property type="entry name" value="HAD_sf"/>
</dbReference>
<dbReference type="SFLD" id="SFLDS00003">
    <property type="entry name" value="Haloacid_Dehalogenase"/>
    <property type="match status" value="1"/>
</dbReference>
<evidence type="ECO:0000256" key="9">
    <source>
        <dbReference type="ARBA" id="ARBA00022989"/>
    </source>
</evidence>
<dbReference type="OrthoDB" id="9760364at2"/>
<dbReference type="SFLD" id="SFLDF00027">
    <property type="entry name" value="p-type_atpase"/>
    <property type="match status" value="1"/>
</dbReference>
<evidence type="ECO:0000256" key="6">
    <source>
        <dbReference type="ARBA" id="ARBA00022741"/>
    </source>
</evidence>
<keyword evidence="3" id="KW-0104">Cadmium</keyword>